<evidence type="ECO:0000256" key="1">
    <source>
        <dbReference type="SAM" id="SignalP"/>
    </source>
</evidence>
<keyword evidence="1" id="KW-0732">Signal</keyword>
<organism evidence="2 3">
    <name type="scientific">Triparma laevis f. inornata</name>
    <dbReference type="NCBI Taxonomy" id="1714386"/>
    <lineage>
        <taxon>Eukaryota</taxon>
        <taxon>Sar</taxon>
        <taxon>Stramenopiles</taxon>
        <taxon>Ochrophyta</taxon>
        <taxon>Bolidophyceae</taxon>
        <taxon>Parmales</taxon>
        <taxon>Triparmaceae</taxon>
        <taxon>Triparma</taxon>
    </lineage>
</organism>
<evidence type="ECO:0000313" key="2">
    <source>
        <dbReference type="EMBL" id="GMH84451.1"/>
    </source>
</evidence>
<dbReference type="AlphaFoldDB" id="A0A9W7B9C7"/>
<protein>
    <submittedName>
        <fullName evidence="2">Uncharacterized protein</fullName>
    </submittedName>
</protein>
<gene>
    <name evidence="2" type="ORF">TL16_g09927</name>
</gene>
<dbReference type="Proteomes" id="UP001162640">
    <property type="component" value="Unassembled WGS sequence"/>
</dbReference>
<sequence length="307" mass="33491">MKFAIALLASYVAPTIAVKNGGFCSYPMWSIPEVGTDTRCDNGRAGCPKRIDEVASPECTDSFGVMGGANCVVRCASDSDGADNTEVWQCSNSDFETWELVGDALDCGEEEKPTQEEKKNQPISLDMWKDMVSGFKWVPVNGTAAKVGAAGVCEQIIEYIPSSCSCEDTELGGTAHCSVDISTNGTDDDPPYHIDTINMDLELNVCDEPMNINFHIEDELVSNDLFNYKVEAGDEGEIGTGLVIPLEIAVVELMLSYELGGTIDKLYMKFGFDLMASVYITEVYCSTLYSGCPLWFLETEEDFGDQC</sequence>
<name>A0A9W7B9C7_9STRA</name>
<dbReference type="EMBL" id="BLQM01000344">
    <property type="protein sequence ID" value="GMH84451.1"/>
    <property type="molecule type" value="Genomic_DNA"/>
</dbReference>
<feature type="signal peptide" evidence="1">
    <location>
        <begin position="1"/>
        <end position="17"/>
    </location>
</feature>
<proteinExistence type="predicted"/>
<evidence type="ECO:0000313" key="3">
    <source>
        <dbReference type="Proteomes" id="UP001162640"/>
    </source>
</evidence>
<accession>A0A9W7B9C7</accession>
<reference evidence="3" key="1">
    <citation type="journal article" date="2023" name="Commun. Biol.">
        <title>Genome analysis of Parmales, the sister group of diatoms, reveals the evolutionary specialization of diatoms from phago-mixotrophs to photoautotrophs.</title>
        <authorList>
            <person name="Ban H."/>
            <person name="Sato S."/>
            <person name="Yoshikawa S."/>
            <person name="Yamada K."/>
            <person name="Nakamura Y."/>
            <person name="Ichinomiya M."/>
            <person name="Sato N."/>
            <person name="Blanc-Mathieu R."/>
            <person name="Endo H."/>
            <person name="Kuwata A."/>
            <person name="Ogata H."/>
        </authorList>
    </citation>
    <scope>NUCLEOTIDE SEQUENCE [LARGE SCALE GENOMIC DNA]</scope>
</reference>
<comment type="caution">
    <text evidence="2">The sequence shown here is derived from an EMBL/GenBank/DDBJ whole genome shotgun (WGS) entry which is preliminary data.</text>
</comment>
<feature type="chain" id="PRO_5040921259" evidence="1">
    <location>
        <begin position="18"/>
        <end position="307"/>
    </location>
</feature>